<dbReference type="Pfam" id="PF13181">
    <property type="entry name" value="TPR_8"/>
    <property type="match status" value="1"/>
</dbReference>
<dbReference type="InterPro" id="IPR027417">
    <property type="entry name" value="P-loop_NTPase"/>
</dbReference>
<dbReference type="GO" id="GO:0043531">
    <property type="term" value="F:ADP binding"/>
    <property type="evidence" value="ECO:0007669"/>
    <property type="project" value="InterPro"/>
</dbReference>
<proteinExistence type="predicted"/>
<accession>A0A5R9H7H3</accession>
<feature type="repeat" description="TPR" evidence="1">
    <location>
        <begin position="709"/>
        <end position="742"/>
    </location>
</feature>
<organism evidence="3 4">
    <name type="scientific">Aliarcobacter thereius</name>
    <dbReference type="NCBI Taxonomy" id="544718"/>
    <lineage>
        <taxon>Bacteria</taxon>
        <taxon>Pseudomonadati</taxon>
        <taxon>Campylobacterota</taxon>
        <taxon>Epsilonproteobacteria</taxon>
        <taxon>Campylobacterales</taxon>
        <taxon>Arcobacteraceae</taxon>
        <taxon>Aliarcobacter</taxon>
    </lineage>
</organism>
<dbReference type="InterPro" id="IPR019734">
    <property type="entry name" value="TPR_rpt"/>
</dbReference>
<dbReference type="SMART" id="SM00028">
    <property type="entry name" value="TPR"/>
    <property type="match status" value="3"/>
</dbReference>
<dbReference type="PANTHER" id="PTHR47691">
    <property type="entry name" value="REGULATOR-RELATED"/>
    <property type="match status" value="1"/>
</dbReference>
<protein>
    <recommendedName>
        <fullName evidence="2">NB-ARC domain-containing protein</fullName>
    </recommendedName>
</protein>
<evidence type="ECO:0000259" key="2">
    <source>
        <dbReference type="Pfam" id="PF00931"/>
    </source>
</evidence>
<reference evidence="3 4" key="1">
    <citation type="submission" date="2019-05" db="EMBL/GenBank/DDBJ databases">
        <title>Arcobacter cibarius and Arcobacter thereius providing challenges in identification an antibiotic susceptibility and Quinolone resistance.</title>
        <authorList>
            <person name="Busch A."/>
            <person name="Hanel I."/>
            <person name="Hotzel H."/>
            <person name="Tomaso H."/>
        </authorList>
    </citation>
    <scope>NUCLEOTIDE SEQUENCE [LARGE SCALE GENOMIC DNA]</scope>
    <source>
        <strain evidence="3 4">17CS1191_2</strain>
    </source>
</reference>
<dbReference type="Gene3D" id="1.25.40.10">
    <property type="entry name" value="Tetratricopeptide repeat domain"/>
    <property type="match status" value="1"/>
</dbReference>
<comment type="caution">
    <text evidence="3">The sequence shown here is derived from an EMBL/GenBank/DDBJ whole genome shotgun (WGS) entry which is preliminary data.</text>
</comment>
<dbReference type="InterPro" id="IPR011990">
    <property type="entry name" value="TPR-like_helical_dom_sf"/>
</dbReference>
<evidence type="ECO:0000256" key="1">
    <source>
        <dbReference type="PROSITE-ProRule" id="PRU00339"/>
    </source>
</evidence>
<evidence type="ECO:0000313" key="4">
    <source>
        <dbReference type="Proteomes" id="UP000308001"/>
    </source>
</evidence>
<dbReference type="Gene3D" id="3.40.50.300">
    <property type="entry name" value="P-loop containing nucleotide triphosphate hydrolases"/>
    <property type="match status" value="1"/>
</dbReference>
<dbReference type="InterPro" id="IPR002182">
    <property type="entry name" value="NB-ARC"/>
</dbReference>
<dbReference type="EMBL" id="VBUF01000001">
    <property type="protein sequence ID" value="TLS73386.1"/>
    <property type="molecule type" value="Genomic_DNA"/>
</dbReference>
<dbReference type="Pfam" id="PF13289">
    <property type="entry name" value="SIR2_2"/>
    <property type="match status" value="1"/>
</dbReference>
<keyword evidence="1" id="KW-0802">TPR repeat</keyword>
<name>A0A5R9H7H3_9BACT</name>
<evidence type="ECO:0000313" key="3">
    <source>
        <dbReference type="EMBL" id="TLS73386.1"/>
    </source>
</evidence>
<dbReference type="PROSITE" id="PS50005">
    <property type="entry name" value="TPR"/>
    <property type="match status" value="1"/>
</dbReference>
<dbReference type="Proteomes" id="UP000308001">
    <property type="component" value="Unassembled WGS sequence"/>
</dbReference>
<dbReference type="PANTHER" id="PTHR47691:SF3">
    <property type="entry name" value="HTH-TYPE TRANSCRIPTIONAL REGULATOR RV0890C-RELATED"/>
    <property type="match status" value="1"/>
</dbReference>
<feature type="domain" description="NB-ARC" evidence="2">
    <location>
        <begin position="333"/>
        <end position="485"/>
    </location>
</feature>
<gene>
    <name evidence="3" type="ORF">FE246_02535</name>
</gene>
<dbReference type="SUPFAM" id="SSF52540">
    <property type="entry name" value="P-loop containing nucleoside triphosphate hydrolases"/>
    <property type="match status" value="1"/>
</dbReference>
<dbReference type="Pfam" id="PF00931">
    <property type="entry name" value="NB-ARC"/>
    <property type="match status" value="1"/>
</dbReference>
<dbReference type="AlphaFoldDB" id="A0A5R9H7H3"/>
<dbReference type="SUPFAM" id="SSF48452">
    <property type="entry name" value="TPR-like"/>
    <property type="match status" value="1"/>
</dbReference>
<sequence length="1068" mass="124100">MHLEEELKKLLQNNKVIPFVGAGVSLAVKSKGSDNNLFLGWKQLLEFFANELEKYDKFDEANFVRLSLKLKKNNYLEIADEIKNFFPSDQIFFDCIEKAFNKQSNEAELSSLDLAKSIWGLNQKLIITTNYDKVLHWSSPSPNDTRRWDIQAITEQVSALSNNILHDTIWHLHGHIENKHNLILTSKSYNNLYEEEKFGVAKRVLSHYLATKSFLFIGYSLEDSFFVNTIKKIFVSFEGLSQTHYILLERNKTLPDDLNKIIIPIYYEEKGDKLIQKINELSPKYYTTGHQLNKSTETSINLLQHKIKDLIPLCNNNLPIEDYNLDGGFVGREEEIKKVKNLIYSNEDRIITITGAGGLGKTSTALKCAYSFLEDINNPFKNIIWFSAKEDKLTSDNGIVQIESQISDYALLLKNILRILDASTSMTFEKNSIEEKIYKDSIYKIFLQTRSLLIIDNLETISNQDIIDFIKDIPRPSQVLITSRKGLGEIERRHPLLDFSIEDSIELFKLIAKERNRMDLYNLSAKTIEKKVKSVRSYPLLIKWSIGKICLGMDIDKAFNEIYSGESEISQFVFNDIFNLISENSKKCLFSMIILGDKPISKYLIQHVSNLNHNEIEDSIKELIITSFIYSEVKEEIEEDESTNTYYSMLSLTRGFIKFQLDSKTVLKNELISTYRNLSLQIEKSQKSKDSFENSLLEFGIKTEEDKIAFNYVKAAKNYLNIGNEAKAKESFDKAISISPELSYVLSEYGKFESSIGHNFEAEKYHLKACQIDDKNFNTHFAYGVFLRKQNNIETAIIHLKKAKKLNPRYLPIYNELGRALSFNGQYEEANKNFIISLAQKDEFINYKHLNITLHYKSDNYKRWAQELFLRKDYEKGKEKLFRSFEIIEKANKEYKFDLKNQELEKRISQDIGKIMLTLNEYDIGKEYLLKSTKYIENSKKNTELSFGSFIILINHILNKKINEPELESYIKEAESLIFNQQSKNIFDAIRDKISGKNRKKGIIRFYNVEKGFGVIDTKDGVSYSFLISNLMSTLEEKDLYFLENKEVVFKEKFNKLSKNFAKSIYII</sequence>